<dbReference type="KEGG" id="rsz:130512499"/>
<dbReference type="AlphaFoldDB" id="A0A9W3DSH7"/>
<evidence type="ECO:0000313" key="4">
    <source>
        <dbReference type="Proteomes" id="UP000504610"/>
    </source>
</evidence>
<reference evidence="4" key="1">
    <citation type="journal article" date="2019" name="Database">
        <title>The radish genome database (RadishGD): an integrated information resource for radish genomics.</title>
        <authorList>
            <person name="Yu H.J."/>
            <person name="Baek S."/>
            <person name="Lee Y.J."/>
            <person name="Cho A."/>
            <person name="Mun J.H."/>
        </authorList>
    </citation>
    <scope>NUCLEOTIDE SEQUENCE [LARGE SCALE GENOMIC DNA]</scope>
    <source>
        <strain evidence="4">cv. WK10039</strain>
    </source>
</reference>
<evidence type="ECO:0000256" key="1">
    <source>
        <dbReference type="SAM" id="MobiDB-lite"/>
    </source>
</evidence>
<dbReference type="Pfam" id="PF05641">
    <property type="entry name" value="Agenet"/>
    <property type="match status" value="1"/>
</dbReference>
<keyword evidence="4" id="KW-1185">Reference proteome</keyword>
<reference evidence="5" key="2">
    <citation type="submission" date="2025-08" db="UniProtKB">
        <authorList>
            <consortium name="RefSeq"/>
        </authorList>
    </citation>
    <scope>IDENTIFICATION</scope>
    <source>
        <tissue evidence="5">Leaf</tissue>
    </source>
</reference>
<feature type="domain" description="Agenet" evidence="3">
    <location>
        <begin position="1"/>
        <end position="71"/>
    </location>
</feature>
<feature type="transmembrane region" description="Helical" evidence="2">
    <location>
        <begin position="244"/>
        <end position="266"/>
    </location>
</feature>
<dbReference type="Proteomes" id="UP000504610">
    <property type="component" value="Chromosome 5"/>
</dbReference>
<feature type="domain" description="Agenet" evidence="3">
    <location>
        <begin position="75"/>
        <end position="136"/>
    </location>
</feature>
<dbReference type="GeneID" id="130512499"/>
<dbReference type="InterPro" id="IPR014002">
    <property type="entry name" value="Agenet_dom_plant"/>
</dbReference>
<dbReference type="CDD" id="cd20405">
    <property type="entry name" value="Tudor_Agenet_AtDUF_rpt1_3"/>
    <property type="match status" value="1"/>
</dbReference>
<feature type="compositionally biased region" description="Basic and acidic residues" evidence="1">
    <location>
        <begin position="158"/>
        <end position="181"/>
    </location>
</feature>
<evidence type="ECO:0000256" key="2">
    <source>
        <dbReference type="SAM" id="Phobius"/>
    </source>
</evidence>
<accession>A0A9W3DSH7</accession>
<dbReference type="PANTHER" id="PTHR31917:SF153">
    <property type="entry name" value="DUF724 DOMAIN-CONTAINING PROTEIN 3-RELATED"/>
    <property type="match status" value="1"/>
</dbReference>
<evidence type="ECO:0000313" key="5">
    <source>
        <dbReference type="RefSeq" id="XP_056866543.1"/>
    </source>
</evidence>
<dbReference type="OrthoDB" id="2020707at2759"/>
<organism evidence="4 5">
    <name type="scientific">Raphanus sativus</name>
    <name type="common">Radish</name>
    <name type="synonym">Raphanus raphanistrum var. sativus</name>
    <dbReference type="NCBI Taxonomy" id="3726"/>
    <lineage>
        <taxon>Eukaryota</taxon>
        <taxon>Viridiplantae</taxon>
        <taxon>Streptophyta</taxon>
        <taxon>Embryophyta</taxon>
        <taxon>Tracheophyta</taxon>
        <taxon>Spermatophyta</taxon>
        <taxon>Magnoliopsida</taxon>
        <taxon>eudicotyledons</taxon>
        <taxon>Gunneridae</taxon>
        <taxon>Pentapetalae</taxon>
        <taxon>rosids</taxon>
        <taxon>malvids</taxon>
        <taxon>Brassicales</taxon>
        <taxon>Brassicaceae</taxon>
        <taxon>Brassiceae</taxon>
        <taxon>Raphanus</taxon>
    </lineage>
</organism>
<keyword evidence="2" id="KW-0812">Transmembrane</keyword>
<feature type="region of interest" description="Disordered" evidence="1">
    <location>
        <begin position="103"/>
        <end position="184"/>
    </location>
</feature>
<dbReference type="InterPro" id="IPR008395">
    <property type="entry name" value="Agenet-like_dom"/>
</dbReference>
<proteinExistence type="predicted"/>
<feature type="compositionally biased region" description="Polar residues" evidence="1">
    <location>
        <begin position="133"/>
        <end position="157"/>
    </location>
</feature>
<evidence type="ECO:0000259" key="3">
    <source>
        <dbReference type="SMART" id="SM00743"/>
    </source>
</evidence>
<sequence length="276" mass="31031">MMSKDSEVEVFFKENGLVGVWVRAVLTENPNKFGRKNLRVRYKTLLSGDGVSPRTELVEKRFIRSVPPEDVQNGVVLEEGTVVDADKRDGYWTGFILKKKEESEKCNDPFPSPVNLAQRDPGPSQETLECEPSSRSESVQPVSPSTENGTADQSPSTTEDHQCVPRRDESGARRSAADHRARASTRLHAPPLHHACISRAAACHRRSPESSSPVTAPIWSLFEQLEFIATTFPISKVRQTSRRLIGQLVFLGVFIVFILRLIFYYYSIIFGDYFSI</sequence>
<dbReference type="RefSeq" id="XP_056866543.1">
    <property type="nucleotide sequence ID" value="XM_057010563.1"/>
</dbReference>
<keyword evidence="2" id="KW-1133">Transmembrane helix</keyword>
<keyword evidence="2" id="KW-0472">Membrane</keyword>
<dbReference type="SMART" id="SM00743">
    <property type="entry name" value="Agenet"/>
    <property type="match status" value="2"/>
</dbReference>
<gene>
    <name evidence="5" type="primary">LOC130512499</name>
</gene>
<name>A0A9W3DSH7_RAPSA</name>
<protein>
    <submittedName>
        <fullName evidence="5">DUF724 domain-containing protein 1-like</fullName>
    </submittedName>
</protein>
<dbReference type="PANTHER" id="PTHR31917">
    <property type="entry name" value="AGENET DOMAIN-CONTAINING PROTEIN-RELATED"/>
    <property type="match status" value="1"/>
</dbReference>